<organism evidence="1 2">
    <name type="scientific">Leptospira yasudae</name>
    <dbReference type="NCBI Taxonomy" id="2202201"/>
    <lineage>
        <taxon>Bacteria</taxon>
        <taxon>Pseudomonadati</taxon>
        <taxon>Spirochaetota</taxon>
        <taxon>Spirochaetia</taxon>
        <taxon>Leptospirales</taxon>
        <taxon>Leptospiraceae</taxon>
        <taxon>Leptospira</taxon>
    </lineage>
</organism>
<dbReference type="Gene3D" id="1.10.1130.10">
    <property type="entry name" value="Flavocytochrome C3, Chain A"/>
    <property type="match status" value="1"/>
</dbReference>
<dbReference type="Proteomes" id="UP000285569">
    <property type="component" value="Unassembled WGS sequence"/>
</dbReference>
<gene>
    <name evidence="1" type="ORF">DLM77_17885</name>
</gene>
<dbReference type="EMBL" id="QHCR01000008">
    <property type="protein sequence ID" value="RHX78302.1"/>
    <property type="molecule type" value="Genomic_DNA"/>
</dbReference>
<evidence type="ECO:0000313" key="2">
    <source>
        <dbReference type="Proteomes" id="UP000285569"/>
    </source>
</evidence>
<reference evidence="2" key="1">
    <citation type="submission" date="2018-05" db="EMBL/GenBank/DDBJ databases">
        <title>Leptospira yasudae sp. nov. and Leptospira stimsonii sp. nov., two pathogenic species of the genus Leptospira isolated from environmental sources.</title>
        <authorList>
            <person name="Casanovas-Massana A."/>
            <person name="Hamond C."/>
            <person name="Santos L.A."/>
            <person name="Hacker K.P."/>
            <person name="Balassiano I."/>
            <person name="Medeiros M.A."/>
            <person name="Reis M.G."/>
            <person name="Ko A.I."/>
            <person name="Wunder E.A."/>
        </authorList>
    </citation>
    <scope>NUCLEOTIDE SEQUENCE [LARGE SCALE GENOMIC DNA]</scope>
    <source>
        <strain evidence="2">B21</strain>
    </source>
</reference>
<keyword evidence="2" id="KW-1185">Reference proteome</keyword>
<evidence type="ECO:0008006" key="3">
    <source>
        <dbReference type="Google" id="ProtNLM"/>
    </source>
</evidence>
<sequence>MKLAPFLLGLISLFLLFADRIPDLGFSQGMFSLDLKSDPEFLSANSCGNCHLKEYEEWEESRHHLAYTNKIFQDGLSVENKSECKNCHGPIDSKREEGVNCSVCHLRENSILTGNKSPDSSFHSFRKLDIISTSEFCANCHQFNFLKTKNENSVLTQDPMQNTYQEWLEYSSGNLNAISCQGCHMPEGKHTFRGAHDLEYLKSAIKVEASRVKNQVLLSISTQNIGHQFPTGDLFRFATLEVRRKGSDYELIEWIGKTFQTRWDSKNGEFTKFLKSDSSIKPGEIRKFKINSALPVQYRLLYHYTSEKDEERGTIPLNLTIRQIASGKI</sequence>
<dbReference type="Pfam" id="PF13447">
    <property type="entry name" value="Multi-haem_cyto"/>
    <property type="match status" value="1"/>
</dbReference>
<accession>A0ABX9M033</accession>
<name>A0ABX9M033_9LEPT</name>
<reference evidence="1 2" key="2">
    <citation type="journal article" date="2020" name="Int. J. Syst. Evol. Microbiol.">
        <title>Leptospira yasudae sp. nov. and Leptospira stimsonii sp. nov., two new species of the pathogenic group isolated from environmental sources.</title>
        <authorList>
            <person name="Casanovas-Massana A."/>
            <person name="Hamond C."/>
            <person name="Santos L.A."/>
            <person name="de Oliveira D."/>
            <person name="Hacker K.P."/>
            <person name="Balassiano I."/>
            <person name="Costa F."/>
            <person name="Medeiros M.A."/>
            <person name="Reis M.G."/>
            <person name="Ko A.I."/>
            <person name="Wunder E.A."/>
        </authorList>
    </citation>
    <scope>NUCLEOTIDE SEQUENCE [LARGE SCALE GENOMIC DNA]</scope>
    <source>
        <strain evidence="1 2">B21</strain>
    </source>
</reference>
<protein>
    <recommendedName>
        <fullName evidence="3">Cytochrome c554 and C-prime</fullName>
    </recommendedName>
</protein>
<comment type="caution">
    <text evidence="1">The sequence shown here is derived from an EMBL/GenBank/DDBJ whole genome shotgun (WGS) entry which is preliminary data.</text>
</comment>
<dbReference type="SUPFAM" id="SSF48695">
    <property type="entry name" value="Multiheme cytochromes"/>
    <property type="match status" value="1"/>
</dbReference>
<proteinExistence type="predicted"/>
<dbReference type="InterPro" id="IPR036280">
    <property type="entry name" value="Multihaem_cyt_sf"/>
</dbReference>
<dbReference type="CDD" id="cd08168">
    <property type="entry name" value="Cytochrom_C3"/>
    <property type="match status" value="1"/>
</dbReference>
<evidence type="ECO:0000313" key="1">
    <source>
        <dbReference type="EMBL" id="RHX78302.1"/>
    </source>
</evidence>
<dbReference type="RefSeq" id="WP_118957394.1">
    <property type="nucleotide sequence ID" value="NZ_QHCR01000008.1"/>
</dbReference>